<dbReference type="SUPFAM" id="SSF52283">
    <property type="entry name" value="Formate/glycerate dehydrogenase catalytic domain-like"/>
    <property type="match status" value="1"/>
</dbReference>
<evidence type="ECO:0000256" key="4">
    <source>
        <dbReference type="RuleBase" id="RU003719"/>
    </source>
</evidence>
<dbReference type="AlphaFoldDB" id="A0A2G2W427"/>
<dbReference type="GO" id="GO:0005829">
    <property type="term" value="C:cytosol"/>
    <property type="evidence" value="ECO:0007669"/>
    <property type="project" value="TreeGrafter"/>
</dbReference>
<dbReference type="GO" id="GO:0030267">
    <property type="term" value="F:glyoxylate reductase (NADPH) activity"/>
    <property type="evidence" value="ECO:0007669"/>
    <property type="project" value="TreeGrafter"/>
</dbReference>
<dbReference type="GO" id="GO:0051287">
    <property type="term" value="F:NAD binding"/>
    <property type="evidence" value="ECO:0007669"/>
    <property type="project" value="InterPro"/>
</dbReference>
<dbReference type="EMBL" id="MLFT02000008">
    <property type="protein sequence ID" value="PHT39939.1"/>
    <property type="molecule type" value="Genomic_DNA"/>
</dbReference>
<organism evidence="7 8">
    <name type="scientific">Capsicum baccatum</name>
    <name type="common">Peruvian pepper</name>
    <dbReference type="NCBI Taxonomy" id="33114"/>
    <lineage>
        <taxon>Eukaryota</taxon>
        <taxon>Viridiplantae</taxon>
        <taxon>Streptophyta</taxon>
        <taxon>Embryophyta</taxon>
        <taxon>Tracheophyta</taxon>
        <taxon>Spermatophyta</taxon>
        <taxon>Magnoliopsida</taxon>
        <taxon>eudicotyledons</taxon>
        <taxon>Gunneridae</taxon>
        <taxon>Pentapetalae</taxon>
        <taxon>asterids</taxon>
        <taxon>lamiids</taxon>
        <taxon>Solanales</taxon>
        <taxon>Solanaceae</taxon>
        <taxon>Solanoideae</taxon>
        <taxon>Capsiceae</taxon>
        <taxon>Capsicum</taxon>
    </lineage>
</organism>
<keyword evidence="1" id="KW-0521">NADP</keyword>
<dbReference type="OrthoDB" id="298012at2759"/>
<dbReference type="PANTHER" id="PTHR10996">
    <property type="entry name" value="2-HYDROXYACID DEHYDROGENASE-RELATED"/>
    <property type="match status" value="1"/>
</dbReference>
<keyword evidence="2 4" id="KW-0560">Oxidoreductase</keyword>
<dbReference type="Pfam" id="PF02826">
    <property type="entry name" value="2-Hacid_dh_C"/>
    <property type="match status" value="1"/>
</dbReference>
<keyword evidence="3" id="KW-0520">NAD</keyword>
<evidence type="ECO:0000259" key="5">
    <source>
        <dbReference type="Pfam" id="PF00389"/>
    </source>
</evidence>
<dbReference type="CDD" id="cd12156">
    <property type="entry name" value="HPPR"/>
    <property type="match status" value="1"/>
</dbReference>
<gene>
    <name evidence="7" type="ORF">CQW23_18793</name>
</gene>
<dbReference type="FunFam" id="3.40.50.720:FF:000213">
    <property type="entry name" value="Putative 2-hydroxyacid dehydrogenase"/>
    <property type="match status" value="1"/>
</dbReference>
<protein>
    <submittedName>
        <fullName evidence="7">Glyoxylate/hydroxypyruvate reductase HPR3</fullName>
    </submittedName>
</protein>
<dbReference type="STRING" id="33114.A0A2G2W427"/>
<feature type="domain" description="D-isomer specific 2-hydroxyacid dehydrogenase catalytic" evidence="5">
    <location>
        <begin position="61"/>
        <end position="336"/>
    </location>
</feature>
<name>A0A2G2W427_CAPBA</name>
<comment type="similarity">
    <text evidence="4">Belongs to the D-isomer specific 2-hydroxyacid dehydrogenase family.</text>
</comment>
<dbReference type="Gene3D" id="3.40.50.720">
    <property type="entry name" value="NAD(P)-binding Rossmann-like Domain"/>
    <property type="match status" value="2"/>
</dbReference>
<reference evidence="8" key="2">
    <citation type="journal article" date="2017" name="J. Anim. Genet.">
        <title>Multiple reference genome sequences of hot pepper reveal the massive evolution of plant disease resistance genes by retroduplication.</title>
        <authorList>
            <person name="Kim S."/>
            <person name="Park J."/>
            <person name="Yeom S.-I."/>
            <person name="Kim Y.-M."/>
            <person name="Seo E."/>
            <person name="Kim K.-T."/>
            <person name="Kim M.-S."/>
            <person name="Lee J.M."/>
            <person name="Cheong K."/>
            <person name="Shin H.-S."/>
            <person name="Kim S.-B."/>
            <person name="Han K."/>
            <person name="Lee J."/>
            <person name="Park M."/>
            <person name="Lee H.-A."/>
            <person name="Lee H.-Y."/>
            <person name="Lee Y."/>
            <person name="Oh S."/>
            <person name="Lee J.H."/>
            <person name="Choi E."/>
            <person name="Choi E."/>
            <person name="Lee S.E."/>
            <person name="Jeon J."/>
            <person name="Kim H."/>
            <person name="Choi G."/>
            <person name="Song H."/>
            <person name="Lee J."/>
            <person name="Lee S.-C."/>
            <person name="Kwon J.-K."/>
            <person name="Lee H.-Y."/>
            <person name="Koo N."/>
            <person name="Hong Y."/>
            <person name="Kim R.W."/>
            <person name="Kang W.-H."/>
            <person name="Huh J.H."/>
            <person name="Kang B.-C."/>
            <person name="Yang T.-J."/>
            <person name="Lee Y.-H."/>
            <person name="Bennetzen J.L."/>
            <person name="Choi D."/>
        </authorList>
    </citation>
    <scope>NUCLEOTIDE SEQUENCE [LARGE SCALE GENOMIC DNA]</scope>
    <source>
        <strain evidence="8">cv. PBC81</strain>
    </source>
</reference>
<dbReference type="Pfam" id="PF00389">
    <property type="entry name" value="2-Hacid_dh"/>
    <property type="match status" value="1"/>
</dbReference>
<dbReference type="InterPro" id="IPR006139">
    <property type="entry name" value="D-isomer_2_OHA_DH_cat_dom"/>
</dbReference>
<evidence type="ECO:0000313" key="8">
    <source>
        <dbReference type="Proteomes" id="UP000224567"/>
    </source>
</evidence>
<dbReference type="InterPro" id="IPR006140">
    <property type="entry name" value="D-isomer_DH_NAD-bd"/>
</dbReference>
<accession>A0A2G2W427</accession>
<evidence type="ECO:0000313" key="7">
    <source>
        <dbReference type="EMBL" id="PHT39939.1"/>
    </source>
</evidence>
<dbReference type="PANTHER" id="PTHR10996:SF179">
    <property type="entry name" value="D-ISOMER SPECIFIC 2-HYDROXYACID DEHYDROGENASE FAMILY PROTEIN-RELATED"/>
    <property type="match status" value="1"/>
</dbReference>
<evidence type="ECO:0000259" key="6">
    <source>
        <dbReference type="Pfam" id="PF02826"/>
    </source>
</evidence>
<dbReference type="GO" id="GO:0016618">
    <property type="term" value="F:hydroxypyruvate reductase [NAD(P)H] activity"/>
    <property type="evidence" value="ECO:0007669"/>
    <property type="project" value="TreeGrafter"/>
</dbReference>
<feature type="domain" description="D-isomer specific 2-hydroxyacid dehydrogenase NAD-binding" evidence="6">
    <location>
        <begin position="131"/>
        <end position="305"/>
    </location>
</feature>
<reference evidence="7 8" key="1">
    <citation type="journal article" date="2017" name="Genome Biol.">
        <title>New reference genome sequences of hot pepper reveal the massive evolution of plant disease-resistance genes by retroduplication.</title>
        <authorList>
            <person name="Kim S."/>
            <person name="Park J."/>
            <person name="Yeom S.I."/>
            <person name="Kim Y.M."/>
            <person name="Seo E."/>
            <person name="Kim K.T."/>
            <person name="Kim M.S."/>
            <person name="Lee J.M."/>
            <person name="Cheong K."/>
            <person name="Shin H.S."/>
            <person name="Kim S.B."/>
            <person name="Han K."/>
            <person name="Lee J."/>
            <person name="Park M."/>
            <person name="Lee H.A."/>
            <person name="Lee H.Y."/>
            <person name="Lee Y."/>
            <person name="Oh S."/>
            <person name="Lee J.H."/>
            <person name="Choi E."/>
            <person name="Choi E."/>
            <person name="Lee S.E."/>
            <person name="Jeon J."/>
            <person name="Kim H."/>
            <person name="Choi G."/>
            <person name="Song H."/>
            <person name="Lee J."/>
            <person name="Lee S.C."/>
            <person name="Kwon J.K."/>
            <person name="Lee H.Y."/>
            <person name="Koo N."/>
            <person name="Hong Y."/>
            <person name="Kim R.W."/>
            <person name="Kang W.H."/>
            <person name="Huh J.H."/>
            <person name="Kang B.C."/>
            <person name="Yang T.J."/>
            <person name="Lee Y.H."/>
            <person name="Bennetzen J.L."/>
            <person name="Choi D."/>
        </authorList>
    </citation>
    <scope>NUCLEOTIDE SEQUENCE [LARGE SCALE GENOMIC DNA]</scope>
    <source>
        <strain evidence="8">cv. PBC81</strain>
    </source>
</reference>
<dbReference type="SUPFAM" id="SSF51735">
    <property type="entry name" value="NAD(P)-binding Rossmann-fold domains"/>
    <property type="match status" value="1"/>
</dbReference>
<sequence>MVNQSSKATSDQSLGRQNVEELPQLLILHPGPIFSMHESLFEKKFSLLKAWESPESIHHFLTTHAQSTRAILCSSVTPITAEILSLLPSLCVIACENTGVELIDLMECRKRGIYVTNAGPAFSQDVADMAVGLLLAVAMRIPASDRYIRARGWSDHQCFPPRTFKLRGKHVGIVGFGNIGSEVAKRLEAFGCKISYNSRKQKPSIPYEFYPQVIDLAYNCNVLIICCALTDQTRHMINRDVLKSLGENGIIVNVGRGSIIHERELVTSLMSREIAGAGLDVFENEPNVPNELFELDNVVLTPHRGAFTEEVFSNAFKLTMANLEAFFSNKPLITAIKQYD</sequence>
<evidence type="ECO:0000256" key="1">
    <source>
        <dbReference type="ARBA" id="ARBA00022857"/>
    </source>
</evidence>
<keyword evidence="8" id="KW-1185">Reference proteome</keyword>
<dbReference type="InterPro" id="IPR050223">
    <property type="entry name" value="D-isomer_2-hydroxyacid_DH"/>
</dbReference>
<dbReference type="Proteomes" id="UP000224567">
    <property type="component" value="Unassembled WGS sequence"/>
</dbReference>
<comment type="caution">
    <text evidence="7">The sequence shown here is derived from an EMBL/GenBank/DDBJ whole genome shotgun (WGS) entry which is preliminary data.</text>
</comment>
<evidence type="ECO:0000256" key="3">
    <source>
        <dbReference type="ARBA" id="ARBA00023027"/>
    </source>
</evidence>
<proteinExistence type="inferred from homology"/>
<dbReference type="InterPro" id="IPR036291">
    <property type="entry name" value="NAD(P)-bd_dom_sf"/>
</dbReference>
<evidence type="ECO:0000256" key="2">
    <source>
        <dbReference type="ARBA" id="ARBA00023002"/>
    </source>
</evidence>